<evidence type="ECO:0000313" key="3">
    <source>
        <dbReference type="Proteomes" id="UP000646827"/>
    </source>
</evidence>
<comment type="caution">
    <text evidence="2">The sequence shown here is derived from an EMBL/GenBank/DDBJ whole genome shotgun (WGS) entry which is preliminary data.</text>
</comment>
<dbReference type="OrthoDB" id="2246498at2759"/>
<accession>A0A8H7RXQ0</accession>
<dbReference type="GO" id="GO:0005952">
    <property type="term" value="C:cAMP-dependent protein kinase complex"/>
    <property type="evidence" value="ECO:0007669"/>
    <property type="project" value="InterPro"/>
</dbReference>
<feature type="domain" description="Cyclic nucleotide-binding" evidence="1">
    <location>
        <begin position="157"/>
        <end position="263"/>
    </location>
</feature>
<dbReference type="GO" id="GO:0005829">
    <property type="term" value="C:cytosol"/>
    <property type="evidence" value="ECO:0007669"/>
    <property type="project" value="TreeGrafter"/>
</dbReference>
<dbReference type="InterPro" id="IPR000595">
    <property type="entry name" value="cNMP-bd_dom"/>
</dbReference>
<dbReference type="CDD" id="cd00038">
    <property type="entry name" value="CAP_ED"/>
    <property type="match status" value="2"/>
</dbReference>
<feature type="domain" description="Cyclic nucleotide-binding" evidence="1">
    <location>
        <begin position="38"/>
        <end position="154"/>
    </location>
</feature>
<protein>
    <recommendedName>
        <fullName evidence="1">Cyclic nucleotide-binding domain-containing protein</fullName>
    </recommendedName>
</protein>
<dbReference type="PROSITE" id="PS50042">
    <property type="entry name" value="CNMP_BINDING_3"/>
    <property type="match status" value="2"/>
</dbReference>
<dbReference type="PANTHER" id="PTHR11635:SF152">
    <property type="entry name" value="CAMP-DEPENDENT PROTEIN KINASE TYPE I REGULATORY SUBUNIT-RELATED"/>
    <property type="match status" value="1"/>
</dbReference>
<evidence type="ECO:0000313" key="2">
    <source>
        <dbReference type="EMBL" id="KAG2218959.1"/>
    </source>
</evidence>
<gene>
    <name evidence="2" type="ORF">INT45_004651</name>
</gene>
<dbReference type="PANTHER" id="PTHR11635">
    <property type="entry name" value="CAMP-DEPENDENT PROTEIN KINASE REGULATORY CHAIN"/>
    <property type="match status" value="1"/>
</dbReference>
<name>A0A8H7RXQ0_9FUNG</name>
<dbReference type="Pfam" id="PF00027">
    <property type="entry name" value="cNMP_binding"/>
    <property type="match status" value="2"/>
</dbReference>
<dbReference type="GO" id="GO:0034236">
    <property type="term" value="F:protein kinase A catalytic subunit binding"/>
    <property type="evidence" value="ECO:0007669"/>
    <property type="project" value="TreeGrafter"/>
</dbReference>
<evidence type="ECO:0000259" key="1">
    <source>
        <dbReference type="PROSITE" id="PS50042"/>
    </source>
</evidence>
<sequence length="263" mass="29962">MTTKHTHHAIDSFSDEVFESKSKHQEGIIRCATFDNFIFSRLNSQQYQRLLQAMKSNVQIPMGLVIVQQGSYADKFYIVESGIVEHQINDAAECHLQIGASFGALSLLHDVQWPATYVAATDVVLTELSRSAYQAIMIEQSIFTRQFHKQLINNISLFNKLETIDQYRILDALILVEYQDGQVVYHQNELTDKKIFIIKDGNVVGFNDKKNNYRTITKMMGQGDYFGNADLLKDQEDTIATTTFIAYGSLTCLTLKEDTLYGF</sequence>
<proteinExistence type="predicted"/>
<organism evidence="2 3">
    <name type="scientific">Circinella minor</name>
    <dbReference type="NCBI Taxonomy" id="1195481"/>
    <lineage>
        <taxon>Eukaryota</taxon>
        <taxon>Fungi</taxon>
        <taxon>Fungi incertae sedis</taxon>
        <taxon>Mucoromycota</taxon>
        <taxon>Mucoromycotina</taxon>
        <taxon>Mucoromycetes</taxon>
        <taxon>Mucorales</taxon>
        <taxon>Lichtheimiaceae</taxon>
        <taxon>Circinella</taxon>
    </lineage>
</organism>
<dbReference type="Proteomes" id="UP000646827">
    <property type="component" value="Unassembled WGS sequence"/>
</dbReference>
<dbReference type="InterPro" id="IPR018490">
    <property type="entry name" value="cNMP-bd_dom_sf"/>
</dbReference>
<dbReference type="SMART" id="SM00100">
    <property type="entry name" value="cNMP"/>
    <property type="match status" value="2"/>
</dbReference>
<dbReference type="Gene3D" id="2.60.120.10">
    <property type="entry name" value="Jelly Rolls"/>
    <property type="match status" value="2"/>
</dbReference>
<dbReference type="AlphaFoldDB" id="A0A8H7RXQ0"/>
<dbReference type="EMBL" id="JAEPRB010000202">
    <property type="protein sequence ID" value="KAG2218959.1"/>
    <property type="molecule type" value="Genomic_DNA"/>
</dbReference>
<reference evidence="2 3" key="1">
    <citation type="submission" date="2020-12" db="EMBL/GenBank/DDBJ databases">
        <title>Metabolic potential, ecology and presence of endohyphal bacteria is reflected in genomic diversity of Mucoromycotina.</title>
        <authorList>
            <person name="Muszewska A."/>
            <person name="Okrasinska A."/>
            <person name="Steczkiewicz K."/>
            <person name="Drgas O."/>
            <person name="Orlowska M."/>
            <person name="Perlinska-Lenart U."/>
            <person name="Aleksandrzak-Piekarczyk T."/>
            <person name="Szatraj K."/>
            <person name="Zielenkiewicz U."/>
            <person name="Pilsyk S."/>
            <person name="Malc E."/>
            <person name="Mieczkowski P."/>
            <person name="Kruszewska J.S."/>
            <person name="Biernat P."/>
            <person name="Pawlowska J."/>
        </authorList>
    </citation>
    <scope>NUCLEOTIDE SEQUENCE [LARGE SCALE GENOMIC DNA]</scope>
    <source>
        <strain evidence="2 3">CBS 142.35</strain>
    </source>
</reference>
<dbReference type="InterPro" id="IPR014710">
    <property type="entry name" value="RmlC-like_jellyroll"/>
</dbReference>
<dbReference type="SUPFAM" id="SSF51206">
    <property type="entry name" value="cAMP-binding domain-like"/>
    <property type="match status" value="2"/>
</dbReference>
<dbReference type="InterPro" id="IPR050503">
    <property type="entry name" value="cAMP-dep_PK_reg_su-like"/>
</dbReference>
<dbReference type="GO" id="GO:0004862">
    <property type="term" value="F:cAMP-dependent protein kinase inhibitor activity"/>
    <property type="evidence" value="ECO:0007669"/>
    <property type="project" value="TreeGrafter"/>
</dbReference>
<keyword evidence="3" id="KW-1185">Reference proteome</keyword>
<dbReference type="GO" id="GO:0030552">
    <property type="term" value="F:cAMP binding"/>
    <property type="evidence" value="ECO:0007669"/>
    <property type="project" value="TreeGrafter"/>
</dbReference>